<proteinExistence type="predicted"/>
<dbReference type="InterPro" id="IPR022385">
    <property type="entry name" value="Rhs_assc_core"/>
</dbReference>
<evidence type="ECO:0000259" key="4">
    <source>
        <dbReference type="Pfam" id="PF25023"/>
    </source>
</evidence>
<dbReference type="Gene3D" id="2.180.10.10">
    <property type="entry name" value="RHS repeat-associated core"/>
    <property type="match status" value="2"/>
</dbReference>
<dbReference type="Proteomes" id="UP000618926">
    <property type="component" value="Unassembled WGS sequence"/>
</dbReference>
<dbReference type="InterPro" id="IPR006530">
    <property type="entry name" value="YD"/>
</dbReference>
<dbReference type="RefSeq" id="WP_192906036.1">
    <property type="nucleotide sequence ID" value="NZ_JADBFD010000041.1"/>
</dbReference>
<dbReference type="PANTHER" id="PTHR32305:SF15">
    <property type="entry name" value="PROTEIN RHSA-RELATED"/>
    <property type="match status" value="1"/>
</dbReference>
<evidence type="ECO:0000313" key="6">
    <source>
        <dbReference type="Proteomes" id="UP000618926"/>
    </source>
</evidence>
<keyword evidence="6" id="KW-1185">Reference proteome</keyword>
<reference evidence="5 6" key="1">
    <citation type="submission" date="2020-10" db="EMBL/GenBank/DDBJ databases">
        <title>Investigation of anaerobic biodegradation of phenanthrene by a sulfate-dependent Geobacter anodireducens strain PheS2.</title>
        <authorList>
            <person name="Zhang Z."/>
        </authorList>
    </citation>
    <scope>NUCLEOTIDE SEQUENCE [LARGE SCALE GENOMIC DNA]</scope>
    <source>
        <strain evidence="5 6">PheS2</strain>
    </source>
</reference>
<feature type="domain" description="DUF6531" evidence="3">
    <location>
        <begin position="306"/>
        <end position="366"/>
    </location>
</feature>
<evidence type="ECO:0000256" key="2">
    <source>
        <dbReference type="SAM" id="MobiDB-lite"/>
    </source>
</evidence>
<evidence type="ECO:0000313" key="5">
    <source>
        <dbReference type="EMBL" id="MBE2889725.1"/>
    </source>
</evidence>
<feature type="region of interest" description="Disordered" evidence="2">
    <location>
        <begin position="1115"/>
        <end position="1137"/>
    </location>
</feature>
<protein>
    <submittedName>
        <fullName evidence="5">RHS repeat protein</fullName>
    </submittedName>
</protein>
<dbReference type="Pfam" id="PF20148">
    <property type="entry name" value="DUF6531"/>
    <property type="match status" value="1"/>
</dbReference>
<comment type="caution">
    <text evidence="5">The sequence shown here is derived from an EMBL/GenBank/DDBJ whole genome shotgun (WGS) entry which is preliminary data.</text>
</comment>
<name>A0ABR9NZM3_9BACT</name>
<keyword evidence="1" id="KW-0677">Repeat</keyword>
<dbReference type="PANTHER" id="PTHR32305">
    <property type="match status" value="1"/>
</dbReference>
<dbReference type="Pfam" id="PF25023">
    <property type="entry name" value="TEN_YD-shell"/>
    <property type="match status" value="2"/>
</dbReference>
<dbReference type="InterPro" id="IPR045351">
    <property type="entry name" value="DUF6531"/>
</dbReference>
<organism evidence="5 6">
    <name type="scientific">Geobacter anodireducens</name>
    <dbReference type="NCBI Taxonomy" id="1340425"/>
    <lineage>
        <taxon>Bacteria</taxon>
        <taxon>Pseudomonadati</taxon>
        <taxon>Thermodesulfobacteriota</taxon>
        <taxon>Desulfuromonadia</taxon>
        <taxon>Geobacterales</taxon>
        <taxon>Geobacteraceae</taxon>
        <taxon>Geobacter</taxon>
    </lineage>
</organism>
<feature type="domain" description="Teneurin-like YD-shell" evidence="4">
    <location>
        <begin position="1093"/>
        <end position="1346"/>
    </location>
</feature>
<gene>
    <name evidence="5" type="ORF">IIE05_17340</name>
</gene>
<evidence type="ECO:0000259" key="3">
    <source>
        <dbReference type="Pfam" id="PF20148"/>
    </source>
</evidence>
<dbReference type="NCBIfam" id="TIGR01643">
    <property type="entry name" value="YD_repeat_2x"/>
    <property type="match status" value="4"/>
</dbReference>
<feature type="domain" description="Teneurin-like YD-shell" evidence="4">
    <location>
        <begin position="755"/>
        <end position="900"/>
    </location>
</feature>
<dbReference type="InterPro" id="IPR056823">
    <property type="entry name" value="TEN-like_YD-shell"/>
</dbReference>
<dbReference type="NCBIfam" id="TIGR03696">
    <property type="entry name" value="Rhs_assc_core"/>
    <property type="match status" value="1"/>
</dbReference>
<evidence type="ECO:0000256" key="1">
    <source>
        <dbReference type="ARBA" id="ARBA00022737"/>
    </source>
</evidence>
<dbReference type="Gene3D" id="3.90.930.1">
    <property type="match status" value="1"/>
</dbReference>
<dbReference type="EMBL" id="JADBFD010000041">
    <property type="protein sequence ID" value="MBE2889725.1"/>
    <property type="molecule type" value="Genomic_DNA"/>
</dbReference>
<accession>A0ABR9NZM3</accession>
<sequence length="1496" mass="164794">MLKRLFGFASNDLALPSFLHMEGIMSRCYARMFLLFISIALSSWIPEHAAAAASCSLPNNPDYGANIGFQYVAQACAQGGKFVYNYFDLNCNQSSQVEGLNESVGSTPRTPDEMQAALINYLNAVYPDGSPSASYKTSLKMFRNSTGSSFIFVVGSYSKYNQSIDGKNMGSSTYAYWPTFNRLDFNVFNYPSGQTPPCCLTMAPTSSPRSFKPSMDEKASFFGNISSNYPISWLFSINGSSASGSGSGSYTWSGKDANGFPLPAGVYSGTFSATSATCSATGTADINIVDPPKQCPTKLNFGSTADVTTGNLSFNQELFSTRGGTFPLSFSLNYNSLDTTSGPISQGWRHSYDIMLLTSGNGRVLFEGGKRHVYTWSNGAYVPEAGDTSLLNSSATEITFVDGHKYTFNANGTISTITDKNGNILTFAYTDTDLTTISDGWRTITLGYDTGITPHRLTSVTDPNQNEFTLTYQNNFLWKVINPITDMGTPAGYWEYTYTTGNLLQTKKDPGGNTIQYGYSGTKVNSSTDPNNKTRGIVYPTTTEDVRTTTFTEKDGGQWQYTYDIQSGFLKEKTLIGGKKTSYYYNSDTTLRAKTEPFDNNFLTTFYTYDQYGNQLTQTDPVNISTYVPAIDPQTVDIASLANRNPPIKTALRYTYDPVYLDQIASVTDERFTPIRTTTYQYSTVNGLKVTTVTDPEGKQAVTRENANGTIAEVEDGNGKKTVYTYYPDTPENRAASLAGQLESITGPDNVVTRYTFYDLNGNPEEIIVRDAAGRETTTVQEYDALNRLRKVTRYAAGFPDNITRYGYDNNGNRNSVIDPENHETKYEYNFQGQVTKVTDARLKDTTYEYGATGCPSCSGVDKLTAVVDARLKRTSYQYNTLGQLERETDPLNKVIRYTYYDNGLLKEKIDTTIPTAEVVLITHYYDTQGHLTKKHYADGSEAAYTYYPDGALWTAANQYISYTYTYYNNGWLKSVSDSNGRTINYDLYDNIGQKKTVNYFPTTSDAKTVTYGYDGANRLETVTSAAGTFTIGYDNLSRRKTVTYPNLITATYGYDDLNRLTSLSHAAAGGGIVTESAYTHDQAGNRKTKTGTVNESYIYDEIYRLTDTVTPQGTEKYTYDDVGNRKSGPGTRDTEGTYQYNDGNQLINGRTLSFLYDNMGNQTTRIINNAPEKEWTLTWDFENHLTKVEKNKGTSESRITTFKYDPMGRRIEKKHVTSKDSVATTTTTTYVYDGDNIALEITNDGTNTTKTFYIHGLNVDEPLAMERDGSFYYHADGLGSVSAITDAAKNVVQRYTYDSFGMSKATTGLRNSYLFTAREWDRETGLYYYRARYYDPMTGRFISKDPIGFAGGDVNLFAYVQNNPINLTDPSGLESAGYGGWEAQFIGGYGESTVSCCDGQKLHQLKYRKVCLGAGFTAGVSGGVAIGSQGASCKNPPRYIGGAEFGFPIFGALGGEGGYGVGSGFFAGASAGVGGKVTACFYWLVSNTEKGCCGQ</sequence>
<dbReference type="InterPro" id="IPR050708">
    <property type="entry name" value="T6SS_VgrG/RHS"/>
</dbReference>